<accession>A0AAE0J4Q5</accession>
<reference evidence="1" key="1">
    <citation type="journal article" date="2023" name="Mol. Phylogenet. Evol.">
        <title>Genome-scale phylogeny and comparative genomics of the fungal order Sordariales.</title>
        <authorList>
            <person name="Hensen N."/>
            <person name="Bonometti L."/>
            <person name="Westerberg I."/>
            <person name="Brannstrom I.O."/>
            <person name="Guillou S."/>
            <person name="Cros-Aarteil S."/>
            <person name="Calhoun S."/>
            <person name="Haridas S."/>
            <person name="Kuo A."/>
            <person name="Mondo S."/>
            <person name="Pangilinan J."/>
            <person name="Riley R."/>
            <person name="LaButti K."/>
            <person name="Andreopoulos B."/>
            <person name="Lipzen A."/>
            <person name="Chen C."/>
            <person name="Yan M."/>
            <person name="Daum C."/>
            <person name="Ng V."/>
            <person name="Clum A."/>
            <person name="Steindorff A."/>
            <person name="Ohm R.A."/>
            <person name="Martin F."/>
            <person name="Silar P."/>
            <person name="Natvig D.O."/>
            <person name="Lalanne C."/>
            <person name="Gautier V."/>
            <person name="Ament-Velasquez S.L."/>
            <person name="Kruys A."/>
            <person name="Hutchinson M.I."/>
            <person name="Powell A.J."/>
            <person name="Barry K."/>
            <person name="Miller A.N."/>
            <person name="Grigoriev I.V."/>
            <person name="Debuchy R."/>
            <person name="Gladieux P."/>
            <person name="Hiltunen Thoren M."/>
            <person name="Johannesson H."/>
        </authorList>
    </citation>
    <scope>NUCLEOTIDE SEQUENCE</scope>
    <source>
        <strain evidence="1">SMH4131-1</strain>
    </source>
</reference>
<dbReference type="PANTHER" id="PTHR37171:SF1">
    <property type="entry name" value="SERINE_THREONINE-PROTEIN KINASE YRZF-RELATED"/>
    <property type="match status" value="1"/>
</dbReference>
<sequence>MNVGNAQLSPPPAGTYEIPVPKYKLPGEPEHYRLSAGRLGAARREPPTALVHFWFRTRYVSAFAADLSNLHPHIFKLHIRPSIVARVIGSCVGLLPAFAQSWIRTTALPEWFLPDHVVVKQQRQAKEMDEEEIMAEHFDNEVRAYRRLKPLQGVVVPTCYGRLNYYGTRALLLEYLDGVSLSDPEGATLRLEELSNLLQPCYRALLALDVSHEDPNLSNFQLVNGKIMVMDLEEVEYGLSADDKVHAMVMNIRELAGRYRSMQAYYRHDGSLEADEE</sequence>
<reference evidence="1" key="2">
    <citation type="submission" date="2023-06" db="EMBL/GenBank/DDBJ databases">
        <authorList>
            <consortium name="Lawrence Berkeley National Laboratory"/>
            <person name="Haridas S."/>
            <person name="Hensen N."/>
            <person name="Bonometti L."/>
            <person name="Westerberg I."/>
            <person name="Brannstrom I.O."/>
            <person name="Guillou S."/>
            <person name="Cros-Aarteil S."/>
            <person name="Calhoun S."/>
            <person name="Kuo A."/>
            <person name="Mondo S."/>
            <person name="Pangilinan J."/>
            <person name="Riley R."/>
            <person name="Labutti K."/>
            <person name="Andreopoulos B."/>
            <person name="Lipzen A."/>
            <person name="Chen C."/>
            <person name="Yanf M."/>
            <person name="Daum C."/>
            <person name="Ng V."/>
            <person name="Clum A."/>
            <person name="Steindorff A."/>
            <person name="Ohm R."/>
            <person name="Martin F."/>
            <person name="Silar P."/>
            <person name="Natvig D."/>
            <person name="Lalanne C."/>
            <person name="Gautier V."/>
            <person name="Ament-Velasquez S.L."/>
            <person name="Kruys A."/>
            <person name="Hutchinson M.I."/>
            <person name="Powell A.J."/>
            <person name="Barry K."/>
            <person name="Miller A.N."/>
            <person name="Grigoriev I.V."/>
            <person name="Debuchy R."/>
            <person name="Gladieux P."/>
            <person name="Thoren M.H."/>
            <person name="Johannesson H."/>
        </authorList>
    </citation>
    <scope>NUCLEOTIDE SEQUENCE</scope>
    <source>
        <strain evidence="1">SMH4131-1</strain>
    </source>
</reference>
<dbReference type="InterPro" id="IPR052396">
    <property type="entry name" value="Meiotic_Drive_Suppr_Kinase"/>
</dbReference>
<dbReference type="InterPro" id="IPR011009">
    <property type="entry name" value="Kinase-like_dom_sf"/>
</dbReference>
<evidence type="ECO:0000313" key="1">
    <source>
        <dbReference type="EMBL" id="KAK3336913.1"/>
    </source>
</evidence>
<dbReference type="SUPFAM" id="SSF56112">
    <property type="entry name" value="Protein kinase-like (PK-like)"/>
    <property type="match status" value="1"/>
</dbReference>
<name>A0AAE0J4Q5_9PEZI</name>
<gene>
    <name evidence="1" type="ORF">B0T19DRAFT_410940</name>
</gene>
<dbReference type="Proteomes" id="UP001286456">
    <property type="component" value="Unassembled WGS sequence"/>
</dbReference>
<dbReference type="PANTHER" id="PTHR37171">
    <property type="entry name" value="SERINE/THREONINE-PROTEIN KINASE YRZF-RELATED"/>
    <property type="match status" value="1"/>
</dbReference>
<keyword evidence="2" id="KW-1185">Reference proteome</keyword>
<evidence type="ECO:0000313" key="2">
    <source>
        <dbReference type="Proteomes" id="UP001286456"/>
    </source>
</evidence>
<protein>
    <submittedName>
        <fullName evidence="1">Uncharacterized protein</fullName>
    </submittedName>
</protein>
<organism evidence="1 2">
    <name type="scientific">Cercophora scortea</name>
    <dbReference type="NCBI Taxonomy" id="314031"/>
    <lineage>
        <taxon>Eukaryota</taxon>
        <taxon>Fungi</taxon>
        <taxon>Dikarya</taxon>
        <taxon>Ascomycota</taxon>
        <taxon>Pezizomycotina</taxon>
        <taxon>Sordariomycetes</taxon>
        <taxon>Sordariomycetidae</taxon>
        <taxon>Sordariales</taxon>
        <taxon>Lasiosphaeriaceae</taxon>
        <taxon>Cercophora</taxon>
    </lineage>
</organism>
<comment type="caution">
    <text evidence="1">The sequence shown here is derived from an EMBL/GenBank/DDBJ whole genome shotgun (WGS) entry which is preliminary data.</text>
</comment>
<dbReference type="AlphaFoldDB" id="A0AAE0J4Q5"/>
<dbReference type="EMBL" id="JAUEPO010000001">
    <property type="protein sequence ID" value="KAK3336913.1"/>
    <property type="molecule type" value="Genomic_DNA"/>
</dbReference>
<proteinExistence type="predicted"/>